<organism evidence="4 5">
    <name type="scientific">Ananas comosus</name>
    <name type="common">Pineapple</name>
    <name type="synonym">Ananas ananas</name>
    <dbReference type="NCBI Taxonomy" id="4615"/>
    <lineage>
        <taxon>Eukaryota</taxon>
        <taxon>Viridiplantae</taxon>
        <taxon>Streptophyta</taxon>
        <taxon>Embryophyta</taxon>
        <taxon>Tracheophyta</taxon>
        <taxon>Spermatophyta</taxon>
        <taxon>Magnoliopsida</taxon>
        <taxon>Liliopsida</taxon>
        <taxon>Poales</taxon>
        <taxon>Bromeliaceae</taxon>
        <taxon>Bromelioideae</taxon>
        <taxon>Ananas</taxon>
    </lineage>
</organism>
<evidence type="ECO:0000313" key="5">
    <source>
        <dbReference type="Proteomes" id="UP000092600"/>
    </source>
</evidence>
<evidence type="ECO:0000313" key="4">
    <source>
        <dbReference type="EMBL" id="OAY79472.1"/>
    </source>
</evidence>
<dbReference type="GeneID" id="109718932"/>
<dbReference type="InterPro" id="IPR001857">
    <property type="entry name" value="Ribosomal_bL19"/>
</dbReference>
<gene>
    <name evidence="7" type="primary">LOC109718932</name>
    <name evidence="4" type="ORF">ACMD2_07528</name>
</gene>
<keyword evidence="6" id="KW-1185">Reference proteome</keyword>
<keyword evidence="2 4" id="KW-0689">Ribosomal protein</keyword>
<dbReference type="AlphaFoldDB" id="A0A199VQJ6"/>
<name>A0A199VQJ6_ANACO</name>
<protein>
    <submittedName>
        <fullName evidence="4">50S ribosomal protein L19, chloroplastic</fullName>
    </submittedName>
    <submittedName>
        <fullName evidence="7">50S ribosomal protein L19-2, chloroplastic-like</fullName>
    </submittedName>
</protein>
<dbReference type="Gene3D" id="2.30.30.790">
    <property type="match status" value="1"/>
</dbReference>
<proteinExistence type="inferred from homology"/>
<dbReference type="GO" id="GO:1990904">
    <property type="term" value="C:ribonucleoprotein complex"/>
    <property type="evidence" value="ECO:0007669"/>
    <property type="project" value="UniProtKB-KW"/>
</dbReference>
<dbReference type="InterPro" id="IPR008991">
    <property type="entry name" value="Translation_prot_SH3-like_sf"/>
</dbReference>
<dbReference type="FunFam" id="2.30.30.790:FF:000003">
    <property type="entry name" value="50S ribosomal protein L19, chloroplastic"/>
    <property type="match status" value="1"/>
</dbReference>
<evidence type="ECO:0000256" key="2">
    <source>
        <dbReference type="ARBA" id="ARBA00022980"/>
    </source>
</evidence>
<accession>A0A199VQJ6</accession>
<keyword evidence="3" id="KW-0687">Ribonucleoprotein</keyword>
<dbReference type="NCBIfam" id="TIGR01024">
    <property type="entry name" value="rplS_bact"/>
    <property type="match status" value="1"/>
</dbReference>
<evidence type="ECO:0000256" key="3">
    <source>
        <dbReference type="ARBA" id="ARBA00023274"/>
    </source>
</evidence>
<dbReference type="Proteomes" id="UP000092600">
    <property type="component" value="Unassembled WGS sequence"/>
</dbReference>
<dbReference type="Gramene" id="Aco000484.1.mrna1">
    <property type="protein sequence ID" value="Aco000484.1.mrna1"/>
    <property type="gene ID" value="Aco000484.1.path1"/>
</dbReference>
<dbReference type="GO" id="GO:0006412">
    <property type="term" value="P:translation"/>
    <property type="evidence" value="ECO:0007669"/>
    <property type="project" value="InterPro"/>
</dbReference>
<evidence type="ECO:0000313" key="6">
    <source>
        <dbReference type="Proteomes" id="UP000515123"/>
    </source>
</evidence>
<reference evidence="4 5" key="1">
    <citation type="journal article" date="2016" name="DNA Res.">
        <title>The draft genome of MD-2 pineapple using hybrid error correction of long reads.</title>
        <authorList>
            <person name="Redwan R.M."/>
            <person name="Saidin A."/>
            <person name="Kumar S.V."/>
        </authorList>
    </citation>
    <scope>NUCLEOTIDE SEQUENCE [LARGE SCALE GENOMIC DNA]</scope>
    <source>
        <strain evidence="5">cv. MD2</strain>
        <tissue evidence="4">Leaf</tissue>
    </source>
</reference>
<sequence>MQSFLRRTFSRAGGLGSCSKIGHLISSEVRLVNGNLGLHNGTAFSSIIGKETAKSFSSVPAYECYSKDLSLIQNLKCYHRNSLIMESRLLSCRDLTVPHCGMFPSSYSWNQPSFRCMTTMNNPEVSLENENSASSPAVERPPRIKFKRLDKTAKHIMNILDKEAVEKVHAEREIADIRPGCIVQLKVVVPENKRRVSTLKGIVIARRNAGLNTTFRLRRLVAGVGVESVFPLYSPNIMEMKVLDRKKVRRAKLYYLRDRMNALKK</sequence>
<evidence type="ECO:0000256" key="1">
    <source>
        <dbReference type="ARBA" id="ARBA00005781"/>
    </source>
</evidence>
<evidence type="ECO:0000313" key="7">
    <source>
        <dbReference type="RefSeq" id="XP_020101013.1"/>
    </source>
</evidence>
<dbReference type="PANTHER" id="PTHR15680:SF9">
    <property type="entry name" value="LARGE RIBOSOMAL SUBUNIT PROTEIN BL19M"/>
    <property type="match status" value="1"/>
</dbReference>
<dbReference type="STRING" id="4615.A0A199VQJ6"/>
<dbReference type="PANTHER" id="PTHR15680">
    <property type="entry name" value="RIBOSOMAL PROTEIN L19"/>
    <property type="match status" value="1"/>
</dbReference>
<dbReference type="InterPro" id="IPR038657">
    <property type="entry name" value="Ribosomal_bL19_sf"/>
</dbReference>
<dbReference type="EMBL" id="LSRQ01001087">
    <property type="protein sequence ID" value="OAY79472.1"/>
    <property type="molecule type" value="Genomic_DNA"/>
</dbReference>
<comment type="similarity">
    <text evidence="1">Belongs to the bacterial ribosomal protein bL19 family.</text>
</comment>
<dbReference type="GO" id="GO:0005840">
    <property type="term" value="C:ribosome"/>
    <property type="evidence" value="ECO:0007669"/>
    <property type="project" value="UniProtKB-KW"/>
</dbReference>
<dbReference type="RefSeq" id="XP_020101013.1">
    <property type="nucleotide sequence ID" value="XM_020245424.1"/>
</dbReference>
<reference evidence="7" key="2">
    <citation type="submission" date="2025-04" db="UniProtKB">
        <authorList>
            <consortium name="RefSeq"/>
        </authorList>
    </citation>
    <scope>IDENTIFICATION</scope>
    <source>
        <tissue evidence="7">Leaf</tissue>
    </source>
</reference>
<dbReference type="OrthoDB" id="432645at2759"/>
<dbReference type="GO" id="GO:0003735">
    <property type="term" value="F:structural constituent of ribosome"/>
    <property type="evidence" value="ECO:0007669"/>
    <property type="project" value="InterPro"/>
</dbReference>
<dbReference type="SUPFAM" id="SSF50104">
    <property type="entry name" value="Translation proteins SH3-like domain"/>
    <property type="match status" value="1"/>
</dbReference>
<dbReference type="Pfam" id="PF01245">
    <property type="entry name" value="Ribosomal_L19"/>
    <property type="match status" value="1"/>
</dbReference>
<dbReference type="PRINTS" id="PR00061">
    <property type="entry name" value="RIBOSOMALL19"/>
</dbReference>
<dbReference type="Proteomes" id="UP000515123">
    <property type="component" value="Linkage group 12"/>
</dbReference>